<feature type="chain" id="PRO_5045474642" description="Bifunctional lysine-specific demethylase and histidyl-hydroxylase" evidence="1">
    <location>
        <begin position="19"/>
        <end position="403"/>
    </location>
</feature>
<dbReference type="EMBL" id="CAUYUJ010014840">
    <property type="protein sequence ID" value="CAK0846695.1"/>
    <property type="molecule type" value="Genomic_DNA"/>
</dbReference>
<dbReference type="Proteomes" id="UP001189429">
    <property type="component" value="Unassembled WGS sequence"/>
</dbReference>
<feature type="signal peptide" evidence="1">
    <location>
        <begin position="1"/>
        <end position="18"/>
    </location>
</feature>
<accession>A0ABN9TLU6</accession>
<dbReference type="PANTHER" id="PTHR37563">
    <property type="entry name" value="PHYTANOYL-COA DIOXYGENASE FAMILY PROTEIN (AFU_ORTHOLOGUE AFUA_2G03330)"/>
    <property type="match status" value="1"/>
</dbReference>
<evidence type="ECO:0008006" key="4">
    <source>
        <dbReference type="Google" id="ProtNLM"/>
    </source>
</evidence>
<dbReference type="InterPro" id="IPR008775">
    <property type="entry name" value="Phytyl_CoA_dOase-like"/>
</dbReference>
<comment type="caution">
    <text evidence="2">The sequence shown here is derived from an EMBL/GenBank/DDBJ whole genome shotgun (WGS) entry which is preliminary data.</text>
</comment>
<proteinExistence type="predicted"/>
<dbReference type="InterPro" id="IPR051961">
    <property type="entry name" value="Fungal_Metabolite_Diox"/>
</dbReference>
<sequence>MGLAALRSAWLAVGGACATLDEASLDAAQRASAAAWEDNPRCNTAVSQDATEGGLGLCMSEPAASFVARAELKQRLVEDKVAVAWSDFHSKAKPGSLRPPPYTFVQQDLGAAEVAEQIQADCAPLSEMRLPEVTWDGEASAGIALSSLIQDAVVLVRGAVPASERNWLDDARRYLLQKAAQPSAEFTEYVHLSKHRHHLRLHASEHPLVERLWRTLAQRTGSVLLPVVSQLGAVVEFAAFITNPGAAGQKLHSDSGNTFSPQQAPLYSAFLFLSDLDDASMGPLQVVPRTHAISTKRDQIRWAVQALAKAGADARCLDHWKLLPIRAGDMGMYDSSALHRGTANTGNRPRVVVYMSMLGVGELPFGSTFAIDTRLLDSPQRLENLLSSVNASPSGGSLRTSEL</sequence>
<name>A0ABN9TLU6_9DINO</name>
<dbReference type="Pfam" id="PF05721">
    <property type="entry name" value="PhyH"/>
    <property type="match status" value="1"/>
</dbReference>
<evidence type="ECO:0000313" key="2">
    <source>
        <dbReference type="EMBL" id="CAK0846695.1"/>
    </source>
</evidence>
<evidence type="ECO:0000256" key="1">
    <source>
        <dbReference type="SAM" id="SignalP"/>
    </source>
</evidence>
<evidence type="ECO:0000313" key="3">
    <source>
        <dbReference type="Proteomes" id="UP001189429"/>
    </source>
</evidence>
<dbReference type="Gene3D" id="2.60.120.620">
    <property type="entry name" value="q2cbj1_9rhob like domain"/>
    <property type="match status" value="1"/>
</dbReference>
<organism evidence="2 3">
    <name type="scientific">Prorocentrum cordatum</name>
    <dbReference type="NCBI Taxonomy" id="2364126"/>
    <lineage>
        <taxon>Eukaryota</taxon>
        <taxon>Sar</taxon>
        <taxon>Alveolata</taxon>
        <taxon>Dinophyceae</taxon>
        <taxon>Prorocentrales</taxon>
        <taxon>Prorocentraceae</taxon>
        <taxon>Prorocentrum</taxon>
    </lineage>
</organism>
<gene>
    <name evidence="2" type="ORF">PCOR1329_LOCUS40142</name>
</gene>
<protein>
    <recommendedName>
        <fullName evidence="4">Bifunctional lysine-specific demethylase and histidyl-hydroxylase</fullName>
    </recommendedName>
</protein>
<reference evidence="2" key="1">
    <citation type="submission" date="2023-10" db="EMBL/GenBank/DDBJ databases">
        <authorList>
            <person name="Chen Y."/>
            <person name="Shah S."/>
            <person name="Dougan E. K."/>
            <person name="Thang M."/>
            <person name="Chan C."/>
        </authorList>
    </citation>
    <scope>NUCLEOTIDE SEQUENCE [LARGE SCALE GENOMIC DNA]</scope>
</reference>
<dbReference type="PANTHER" id="PTHR37563:SF2">
    <property type="entry name" value="PHYTANOYL-COA DIOXYGENASE FAMILY PROTEIN (AFU_ORTHOLOGUE AFUA_2G03330)"/>
    <property type="match status" value="1"/>
</dbReference>
<keyword evidence="1" id="KW-0732">Signal</keyword>
<keyword evidence="3" id="KW-1185">Reference proteome</keyword>
<dbReference type="SUPFAM" id="SSF51197">
    <property type="entry name" value="Clavaminate synthase-like"/>
    <property type="match status" value="1"/>
</dbReference>